<name>A0A4U7BA98_9BACT</name>
<evidence type="ECO:0000313" key="1">
    <source>
        <dbReference type="EMBL" id="TKX28113.1"/>
    </source>
</evidence>
<sequence>MSLASRVDQYNHELTYLWDIGPKPVESDPSSAEFSQLLQDLNSQASKSCAKDNFDYLKLGTISKEQAYSSLKNISEKMDEVIENVKNQGDEVLFQKLSLLKNFHFKNALGAYATTLNSLENETNGLTSLNLKDLAKELKNINDSLSVSNMILGGVADIAEVFFAMAGVTDVQNDINILKKYHVDSQTQLELNNGTILRVGAVREMAQNIDSKISKIAEDKKNSLLETLLQTI</sequence>
<dbReference type="OrthoDB" id="9820027at2"/>
<protein>
    <submittedName>
        <fullName evidence="1">Uncharacterized protein</fullName>
    </submittedName>
</protein>
<keyword evidence="2" id="KW-1185">Reference proteome</keyword>
<dbReference type="EMBL" id="NXMA01000039">
    <property type="protein sequence ID" value="TKX28113.1"/>
    <property type="molecule type" value="Genomic_DNA"/>
</dbReference>
<evidence type="ECO:0000313" key="2">
    <source>
        <dbReference type="Proteomes" id="UP000310353"/>
    </source>
</evidence>
<proteinExistence type="predicted"/>
<accession>A0A4U7BA98</accession>
<dbReference type="AlphaFoldDB" id="A0A4U7BA98"/>
<dbReference type="RefSeq" id="WP_137623011.1">
    <property type="nucleotide sequence ID" value="NZ_NXMA01000039.1"/>
</dbReference>
<gene>
    <name evidence="1" type="ORF">CQA76_08895</name>
</gene>
<dbReference type="Proteomes" id="UP000310353">
    <property type="component" value="Unassembled WGS sequence"/>
</dbReference>
<reference evidence="1 2" key="1">
    <citation type="submission" date="2018-05" db="EMBL/GenBank/DDBJ databases">
        <title>Novel Campyloabacter and Helicobacter Species and Strains.</title>
        <authorList>
            <person name="Mannion A.J."/>
            <person name="Shen Z."/>
            <person name="Fox J.G."/>
        </authorList>
    </citation>
    <scope>NUCLEOTIDE SEQUENCE [LARGE SCALE GENOMIC DNA]</scope>
    <source>
        <strain evidence="2">MIT17-670</strain>
    </source>
</reference>
<comment type="caution">
    <text evidence="1">The sequence shown here is derived from an EMBL/GenBank/DDBJ whole genome shotgun (WGS) entry which is preliminary data.</text>
</comment>
<organism evidence="1 2">
    <name type="scientific">Campylobacter aviculae</name>
    <dbReference type="NCBI Taxonomy" id="2510190"/>
    <lineage>
        <taxon>Bacteria</taxon>
        <taxon>Pseudomonadati</taxon>
        <taxon>Campylobacterota</taxon>
        <taxon>Epsilonproteobacteria</taxon>
        <taxon>Campylobacterales</taxon>
        <taxon>Campylobacteraceae</taxon>
        <taxon>Campylobacter</taxon>
    </lineage>
</organism>